<accession>A0A8S5MK28</accession>
<protein>
    <submittedName>
        <fullName evidence="1">Uncharacterized protein</fullName>
    </submittedName>
</protein>
<evidence type="ECO:0000313" key="1">
    <source>
        <dbReference type="EMBL" id="DAD82685.1"/>
    </source>
</evidence>
<dbReference type="EMBL" id="BK014923">
    <property type="protein sequence ID" value="DAD82685.1"/>
    <property type="molecule type" value="Genomic_DNA"/>
</dbReference>
<sequence>MPTEFKLRFIFISLQGLNNMLLSSTILNNLFPFECD</sequence>
<name>A0A8S5MK28_9CAUD</name>
<proteinExistence type="predicted"/>
<organism evidence="1">
    <name type="scientific">Siphoviridae sp. ctrpg19</name>
    <dbReference type="NCBI Taxonomy" id="2826481"/>
    <lineage>
        <taxon>Viruses</taxon>
        <taxon>Duplodnaviria</taxon>
        <taxon>Heunggongvirae</taxon>
        <taxon>Uroviricota</taxon>
        <taxon>Caudoviricetes</taxon>
    </lineage>
</organism>
<reference evidence="1" key="1">
    <citation type="journal article" date="2021" name="Proc. Natl. Acad. Sci. U.S.A.">
        <title>A Catalog of Tens of Thousands of Viruses from Human Metagenomes Reveals Hidden Associations with Chronic Diseases.</title>
        <authorList>
            <person name="Tisza M.J."/>
            <person name="Buck C.B."/>
        </authorList>
    </citation>
    <scope>NUCLEOTIDE SEQUENCE</scope>
    <source>
        <strain evidence="1">Ctrpg19</strain>
    </source>
</reference>